<sequence length="179" mass="18959">MPATGLLVVVDSYVFDRPFDKVLETGGRRHLYVAAISNTVSDILAVAPTVTCMCPDDVHDILDATPTLGHCDETLLLHALRLVSDHADSIAGLLQHPTSPEALVASYVVSIGPVFNATDDVMRNDDDLVAAVTSVVGALHELALAAPHEDANCKVLYAVVVQALERLPHDIGVFSDVAA</sequence>
<dbReference type="GeneID" id="19952883"/>
<gene>
    <name evidence="1" type="ORF">SDRG_12156</name>
</gene>
<dbReference type="VEuPathDB" id="FungiDB:SDRG_12156"/>
<proteinExistence type="predicted"/>
<dbReference type="AlphaFoldDB" id="T0RJP1"/>
<dbReference type="RefSeq" id="XP_008616440.1">
    <property type="nucleotide sequence ID" value="XM_008618218.1"/>
</dbReference>
<evidence type="ECO:0000313" key="2">
    <source>
        <dbReference type="Proteomes" id="UP000030762"/>
    </source>
</evidence>
<keyword evidence="2" id="KW-1185">Reference proteome</keyword>
<protein>
    <submittedName>
        <fullName evidence="1">Uncharacterized protein</fullName>
    </submittedName>
</protein>
<organism evidence="1 2">
    <name type="scientific">Saprolegnia diclina (strain VS20)</name>
    <dbReference type="NCBI Taxonomy" id="1156394"/>
    <lineage>
        <taxon>Eukaryota</taxon>
        <taxon>Sar</taxon>
        <taxon>Stramenopiles</taxon>
        <taxon>Oomycota</taxon>
        <taxon>Saprolegniomycetes</taxon>
        <taxon>Saprolegniales</taxon>
        <taxon>Saprolegniaceae</taxon>
        <taxon>Saprolegnia</taxon>
    </lineage>
</organism>
<evidence type="ECO:0000313" key="1">
    <source>
        <dbReference type="EMBL" id="EQC30097.1"/>
    </source>
</evidence>
<dbReference type="Proteomes" id="UP000030762">
    <property type="component" value="Unassembled WGS sequence"/>
</dbReference>
<dbReference type="EMBL" id="JH767178">
    <property type="protein sequence ID" value="EQC30097.1"/>
    <property type="molecule type" value="Genomic_DNA"/>
</dbReference>
<reference evidence="1 2" key="1">
    <citation type="submission" date="2012-04" db="EMBL/GenBank/DDBJ databases">
        <title>The Genome Sequence of Saprolegnia declina VS20.</title>
        <authorList>
            <consortium name="The Broad Institute Genome Sequencing Platform"/>
            <person name="Russ C."/>
            <person name="Nusbaum C."/>
            <person name="Tyler B."/>
            <person name="van West P."/>
            <person name="Dieguez-Uribeondo J."/>
            <person name="de Bruijn I."/>
            <person name="Tripathy S."/>
            <person name="Jiang R."/>
            <person name="Young S.K."/>
            <person name="Zeng Q."/>
            <person name="Gargeya S."/>
            <person name="Fitzgerald M."/>
            <person name="Haas B."/>
            <person name="Abouelleil A."/>
            <person name="Alvarado L."/>
            <person name="Arachchi H.M."/>
            <person name="Berlin A."/>
            <person name="Chapman S.B."/>
            <person name="Goldberg J."/>
            <person name="Griggs A."/>
            <person name="Gujja S."/>
            <person name="Hansen M."/>
            <person name="Howarth C."/>
            <person name="Imamovic A."/>
            <person name="Larimer J."/>
            <person name="McCowen C."/>
            <person name="Montmayeur A."/>
            <person name="Murphy C."/>
            <person name="Neiman D."/>
            <person name="Pearson M."/>
            <person name="Priest M."/>
            <person name="Roberts A."/>
            <person name="Saif S."/>
            <person name="Shea T."/>
            <person name="Sisk P."/>
            <person name="Sykes S."/>
            <person name="Wortman J."/>
            <person name="Nusbaum C."/>
            <person name="Birren B."/>
        </authorList>
    </citation>
    <scope>NUCLEOTIDE SEQUENCE [LARGE SCALE GENOMIC DNA]</scope>
    <source>
        <strain evidence="1 2">VS20</strain>
    </source>
</reference>
<name>T0RJP1_SAPDV</name>
<dbReference type="InParanoid" id="T0RJP1"/>
<accession>T0RJP1</accession>